<evidence type="ECO:0000313" key="3">
    <source>
        <dbReference type="Proteomes" id="UP000185124"/>
    </source>
</evidence>
<dbReference type="AlphaFoldDB" id="A0A1N5WPD0"/>
<reference evidence="3" key="1">
    <citation type="submission" date="2016-12" db="EMBL/GenBank/DDBJ databases">
        <authorList>
            <person name="Varghese N."/>
            <person name="Submissions S."/>
        </authorList>
    </citation>
    <scope>NUCLEOTIDE SEQUENCE [LARGE SCALE GENOMIC DNA]</scope>
    <source>
        <strain evidence="3">DSM 45599</strain>
    </source>
</reference>
<protein>
    <submittedName>
        <fullName evidence="2">Uncharacterized protein</fullName>
    </submittedName>
</protein>
<proteinExistence type="predicted"/>
<accession>A0A1N5WPD0</accession>
<evidence type="ECO:0000313" key="2">
    <source>
        <dbReference type="EMBL" id="SIM87064.1"/>
    </source>
</evidence>
<dbReference type="Proteomes" id="UP000185124">
    <property type="component" value="Unassembled WGS sequence"/>
</dbReference>
<evidence type="ECO:0000256" key="1">
    <source>
        <dbReference type="SAM" id="MobiDB-lite"/>
    </source>
</evidence>
<name>A0A1N5WPD0_9ACTN</name>
<dbReference type="EMBL" id="FSQT01000001">
    <property type="protein sequence ID" value="SIM87064.1"/>
    <property type="molecule type" value="Genomic_DNA"/>
</dbReference>
<feature type="region of interest" description="Disordered" evidence="1">
    <location>
        <begin position="1"/>
        <end position="65"/>
    </location>
</feature>
<keyword evidence="3" id="KW-1185">Reference proteome</keyword>
<organism evidence="2 3">
    <name type="scientific">Micromonospora cremea</name>
    <dbReference type="NCBI Taxonomy" id="709881"/>
    <lineage>
        <taxon>Bacteria</taxon>
        <taxon>Bacillati</taxon>
        <taxon>Actinomycetota</taxon>
        <taxon>Actinomycetes</taxon>
        <taxon>Micromonosporales</taxon>
        <taxon>Micromonosporaceae</taxon>
        <taxon>Micromonospora</taxon>
    </lineage>
</organism>
<gene>
    <name evidence="2" type="ORF">SAMN04489832_2641</name>
</gene>
<sequence length="65" mass="7037">MTDDKQKGAGMRSWRPTDRAVVSLRASDLAGRRVPEALPRPGRSNPDGPVRTVSGGLPTLGKRQR</sequence>